<feature type="coiled-coil region" evidence="1">
    <location>
        <begin position="40"/>
        <end position="74"/>
    </location>
</feature>
<dbReference type="GeneID" id="110232357"/>
<dbReference type="Proteomes" id="UP000887567">
    <property type="component" value="Unplaced"/>
</dbReference>
<reference evidence="2" key="1">
    <citation type="submission" date="2022-11" db="UniProtKB">
        <authorList>
            <consortium name="EnsemblMetazoa"/>
        </authorList>
    </citation>
    <scope>IDENTIFICATION</scope>
</reference>
<keyword evidence="1" id="KW-0175">Coiled coil</keyword>
<evidence type="ECO:0000313" key="2">
    <source>
        <dbReference type="EnsemblMetazoa" id="XP_020893196.1"/>
    </source>
</evidence>
<organism evidence="2 3">
    <name type="scientific">Exaiptasia diaphana</name>
    <name type="common">Tropical sea anemone</name>
    <name type="synonym">Aiptasia pulchella</name>
    <dbReference type="NCBI Taxonomy" id="2652724"/>
    <lineage>
        <taxon>Eukaryota</taxon>
        <taxon>Metazoa</taxon>
        <taxon>Cnidaria</taxon>
        <taxon>Anthozoa</taxon>
        <taxon>Hexacorallia</taxon>
        <taxon>Actiniaria</taxon>
        <taxon>Aiptasiidae</taxon>
        <taxon>Exaiptasia</taxon>
    </lineage>
</organism>
<dbReference type="RefSeq" id="XP_020893196.1">
    <property type="nucleotide sequence ID" value="XM_021037537.1"/>
</dbReference>
<dbReference type="KEGG" id="epa:110232357"/>
<keyword evidence="3" id="KW-1185">Reference proteome</keyword>
<dbReference type="OrthoDB" id="5978872at2759"/>
<dbReference type="EnsemblMetazoa" id="XM_021037537.1">
    <property type="protein sequence ID" value="XP_020893196.1"/>
    <property type="gene ID" value="LOC110232357"/>
</dbReference>
<dbReference type="PANTHER" id="PTHR22954">
    <property type="entry name" value="RETROVIRAL PROTEASE-RELATED"/>
    <property type="match status" value="1"/>
</dbReference>
<evidence type="ECO:0000256" key="1">
    <source>
        <dbReference type="SAM" id="Coils"/>
    </source>
</evidence>
<protein>
    <submittedName>
        <fullName evidence="2">Uncharacterized protein</fullName>
    </submittedName>
</protein>
<dbReference type="AlphaFoldDB" id="A0A913WRY2"/>
<name>A0A913WRY2_EXADI</name>
<dbReference type="InterPro" id="IPR005312">
    <property type="entry name" value="DUF1759"/>
</dbReference>
<dbReference type="OMA" id="VETHFRG"/>
<accession>A0A913WRY2</accession>
<dbReference type="PANTHER" id="PTHR22954:SF3">
    <property type="entry name" value="PROTEIN CBG08539"/>
    <property type="match status" value="1"/>
</dbReference>
<proteinExistence type="predicted"/>
<sequence length="325" mass="36850">MDLRKLKKSRAAHRVFAKRLVEQGNALYGKDASEREEFEAQELLGALEDKMSRLQEVDNNIESLMADSEEYDENNLLQELEECAELSRKMNKVIMRLKSLVDDDCASTASSSTTVKKVHARLPKLEVKRFSGAICEWQEFWDSFESAVHSNDDLGDVDKFNYLRGLLQDSAKAAIAGFSLTSNNYKEAVELLKRRYGKKEVVQRAHMDGLLNAAPVFSDKDMARLRTFCDLVETHFRGLEALKMDSSTYSCIVVPALMEKLPETLRLTLTRGQKFLEWSIGDFVEKLRAEVELRENHKLGSSSSRNHRLRGGEKTMASGSVLVTN</sequence>
<dbReference type="Pfam" id="PF03564">
    <property type="entry name" value="DUF1759"/>
    <property type="match status" value="1"/>
</dbReference>
<evidence type="ECO:0000313" key="3">
    <source>
        <dbReference type="Proteomes" id="UP000887567"/>
    </source>
</evidence>